<dbReference type="NCBIfam" id="TIGR01490">
    <property type="entry name" value="HAD-SF-IB-hyp1"/>
    <property type="match status" value="1"/>
</dbReference>
<dbReference type="Pfam" id="PF12710">
    <property type="entry name" value="HAD"/>
    <property type="match status" value="1"/>
</dbReference>
<dbReference type="PANTHER" id="PTHR43344:SF13">
    <property type="entry name" value="PHOSPHATASE RV3661-RELATED"/>
    <property type="match status" value="1"/>
</dbReference>
<dbReference type="InterPro" id="IPR006385">
    <property type="entry name" value="HAD_hydro_SerB1"/>
</dbReference>
<dbReference type="AlphaFoldDB" id="A0A4Z0RA09"/>
<dbReference type="NCBIfam" id="TIGR01488">
    <property type="entry name" value="HAD-SF-IB"/>
    <property type="match status" value="1"/>
</dbReference>
<name>A0A4Z0RA09_9FIRM</name>
<dbReference type="PANTHER" id="PTHR43344">
    <property type="entry name" value="PHOSPHOSERINE PHOSPHATASE"/>
    <property type="match status" value="1"/>
</dbReference>
<keyword evidence="4" id="KW-0460">Magnesium</keyword>
<sequence>MSLVIFDFDGTIHLEETPRIFLRVLKQDKGLRKKIRNFYISMSWVYILYRLGLCRQLAIKRVLSGIVKMLGGMSEPQIEGFFKQCLELARGSFSPVSLCRVKLHLESEDQILLLSGAFSQFVALVARDLGMKFWLGTEIELLAGVSTGRITSIMNGPSKVQALTTFLKEQEEAGVFFDIGDAYAYADSIQDLSLLSFVGHPVAVNPDQELLKEAKIRGWEIITDRSCDELI</sequence>
<gene>
    <name evidence="5" type="ORF">E4K67_10920</name>
</gene>
<dbReference type="Gene3D" id="3.40.50.1000">
    <property type="entry name" value="HAD superfamily/HAD-like"/>
    <property type="match status" value="1"/>
</dbReference>
<comment type="caution">
    <text evidence="5">The sequence shown here is derived from an EMBL/GenBank/DDBJ whole genome shotgun (WGS) entry which is preliminary data.</text>
</comment>
<protein>
    <submittedName>
        <fullName evidence="5">HAD-IB family hydrolase</fullName>
    </submittedName>
</protein>
<dbReference type="GO" id="GO:0046872">
    <property type="term" value="F:metal ion binding"/>
    <property type="evidence" value="ECO:0007669"/>
    <property type="project" value="UniProtKB-KW"/>
</dbReference>
<dbReference type="OrthoDB" id="9794212at2"/>
<keyword evidence="2" id="KW-0479">Metal-binding</keyword>
<dbReference type="SUPFAM" id="SSF56784">
    <property type="entry name" value="HAD-like"/>
    <property type="match status" value="1"/>
</dbReference>
<dbReference type="Proteomes" id="UP000298460">
    <property type="component" value="Unassembled WGS sequence"/>
</dbReference>
<organism evidence="5 6">
    <name type="scientific">Desulfosporosinus fructosivorans</name>
    <dbReference type="NCBI Taxonomy" id="2018669"/>
    <lineage>
        <taxon>Bacteria</taxon>
        <taxon>Bacillati</taxon>
        <taxon>Bacillota</taxon>
        <taxon>Clostridia</taxon>
        <taxon>Eubacteriales</taxon>
        <taxon>Desulfitobacteriaceae</taxon>
        <taxon>Desulfosporosinus</taxon>
    </lineage>
</organism>
<proteinExistence type="inferred from homology"/>
<evidence type="ECO:0000256" key="1">
    <source>
        <dbReference type="ARBA" id="ARBA00009184"/>
    </source>
</evidence>
<dbReference type="InterPro" id="IPR023214">
    <property type="entry name" value="HAD_sf"/>
</dbReference>
<dbReference type="RefSeq" id="WP_135546502.1">
    <property type="nucleotide sequence ID" value="NZ_SPQQ01000003.1"/>
</dbReference>
<accession>A0A4Z0RA09</accession>
<evidence type="ECO:0000256" key="3">
    <source>
        <dbReference type="ARBA" id="ARBA00022801"/>
    </source>
</evidence>
<evidence type="ECO:0000256" key="2">
    <source>
        <dbReference type="ARBA" id="ARBA00022723"/>
    </source>
</evidence>
<dbReference type="Gene3D" id="1.20.1440.100">
    <property type="entry name" value="SG protein - dephosphorylation function"/>
    <property type="match status" value="1"/>
</dbReference>
<dbReference type="EMBL" id="SPQQ01000003">
    <property type="protein sequence ID" value="TGE38446.1"/>
    <property type="molecule type" value="Genomic_DNA"/>
</dbReference>
<keyword evidence="6" id="KW-1185">Reference proteome</keyword>
<comment type="similarity">
    <text evidence="1">Belongs to the HAD-like hydrolase superfamily. SerB family.</text>
</comment>
<dbReference type="GO" id="GO:0016787">
    <property type="term" value="F:hydrolase activity"/>
    <property type="evidence" value="ECO:0007669"/>
    <property type="project" value="UniProtKB-KW"/>
</dbReference>
<reference evidence="5 6" key="1">
    <citation type="submission" date="2019-03" db="EMBL/GenBank/DDBJ databases">
        <title>Draft Genome Sequence of Desulfosporosinus fructosivorans Strain 63.6F, Isolated from Marine Sediment in the Baltic Sea.</title>
        <authorList>
            <person name="Hausmann B."/>
            <person name="Vandieken V."/>
            <person name="Pjevac P."/>
            <person name="Schreck K."/>
            <person name="Herbold C.W."/>
            <person name="Loy A."/>
        </authorList>
    </citation>
    <scope>NUCLEOTIDE SEQUENCE [LARGE SCALE GENOMIC DNA]</scope>
    <source>
        <strain evidence="5 6">63.6F</strain>
    </source>
</reference>
<dbReference type="InterPro" id="IPR036412">
    <property type="entry name" value="HAD-like_sf"/>
</dbReference>
<evidence type="ECO:0000313" key="6">
    <source>
        <dbReference type="Proteomes" id="UP000298460"/>
    </source>
</evidence>
<keyword evidence="3 5" id="KW-0378">Hydrolase</keyword>
<dbReference type="InterPro" id="IPR050582">
    <property type="entry name" value="HAD-like_SerB"/>
</dbReference>
<evidence type="ECO:0000313" key="5">
    <source>
        <dbReference type="EMBL" id="TGE38446.1"/>
    </source>
</evidence>
<evidence type="ECO:0000256" key="4">
    <source>
        <dbReference type="ARBA" id="ARBA00022842"/>
    </source>
</evidence>